<evidence type="ECO:0000313" key="5">
    <source>
        <dbReference type="Proteomes" id="UP000182125"/>
    </source>
</evidence>
<reference evidence="3 5" key="3">
    <citation type="submission" date="2016-10" db="EMBL/GenBank/DDBJ databases">
        <authorList>
            <person name="de Groot N.N."/>
        </authorList>
    </citation>
    <scope>NUCLEOTIDE SEQUENCE [LARGE SCALE GENOMIC DNA]</scope>
    <source>
        <strain evidence="3 5">OGL-20</strain>
    </source>
</reference>
<reference evidence="2 4" key="1">
    <citation type="submission" date="2015-08" db="EMBL/GenBank/DDBJ databases">
        <title>Thermococcus thioreducens DSM 14981 genome sequencing.</title>
        <authorList>
            <person name="Hong S.-J."/>
            <person name="Kim M.-C."/>
            <person name="Shin J.-H."/>
        </authorList>
    </citation>
    <scope>NUCLEOTIDE SEQUENCE [LARGE SCALE GENOMIC DNA]</scope>
    <source>
        <strain evidence="2 4">DSM 14981</strain>
    </source>
</reference>
<evidence type="ECO:0000313" key="3">
    <source>
        <dbReference type="EMBL" id="SEV85735.1"/>
    </source>
</evidence>
<dbReference type="PATRIC" id="fig|277988.4.peg.1328"/>
<dbReference type="EMBL" id="LIXN01000009">
    <property type="protein sequence ID" value="KQH82224.1"/>
    <property type="molecule type" value="Genomic_DNA"/>
</dbReference>
<dbReference type="GeneID" id="33334274"/>
<evidence type="ECO:0000313" key="1">
    <source>
        <dbReference type="EMBL" id="ASJ12753.1"/>
    </source>
</evidence>
<protein>
    <submittedName>
        <fullName evidence="2">Uncharacterized protein</fullName>
    </submittedName>
</protein>
<dbReference type="RefSeq" id="WP_055429454.1">
    <property type="nucleotide sequence ID" value="NZ_CP015105.1"/>
</dbReference>
<dbReference type="AlphaFoldDB" id="A0A0Q2UNG9"/>
<evidence type="ECO:0000313" key="2">
    <source>
        <dbReference type="EMBL" id="KQH82224.1"/>
    </source>
</evidence>
<reference evidence="1 6" key="2">
    <citation type="submission" date="2016-04" db="EMBL/GenBank/DDBJ databases">
        <title>Complete genome sequence of Thermococcus thioreducens type strain OGL-20P.</title>
        <authorList>
            <person name="Oger P.M."/>
        </authorList>
    </citation>
    <scope>NUCLEOTIDE SEQUENCE [LARGE SCALE GENOMIC DNA]</scope>
    <source>
        <strain evidence="1 6">OGL-20P</strain>
    </source>
</reference>
<dbReference type="Proteomes" id="UP000182125">
    <property type="component" value="Unassembled WGS sequence"/>
</dbReference>
<evidence type="ECO:0000313" key="4">
    <source>
        <dbReference type="Proteomes" id="UP000051862"/>
    </source>
</evidence>
<dbReference type="KEGG" id="ttd:A3L14_07580"/>
<dbReference type="EMBL" id="FOIW01000001">
    <property type="protein sequence ID" value="SEV85735.1"/>
    <property type="molecule type" value="Genomic_DNA"/>
</dbReference>
<accession>A0A0Q2UNG9</accession>
<dbReference type="EMBL" id="CP015105">
    <property type="protein sequence ID" value="ASJ12753.1"/>
    <property type="molecule type" value="Genomic_DNA"/>
</dbReference>
<sequence length="279" mass="30811">MIIMNFGKLLVVGMIIVIATGLIASFSDFRNPSENHQEPQPISYTICPFVNPAYVEEWAKEVDDPENLATVLMKSFNASLDPNYPLAVLHKLAEDGKVRRVYQRYAYSFANGSKTVSASSGWHMENRYLAVPPIREITPDSKNFDLLYGMIYTEMDGKAVVFLYYLSNPATVEKVEGISLFYPENLDIINTTGGMAWRCWHHTENGEKIGSCEGEGKGEFAPSVVDTANSVGIETDGSYGYFVVVFNGTVNEQESLPISTKIAVVTNGREVGLPLGRAP</sequence>
<dbReference type="Proteomes" id="UP000051862">
    <property type="component" value="Unassembled WGS sequence"/>
</dbReference>
<dbReference type="STRING" id="277988.SAMN05216170_0433"/>
<gene>
    <name evidence="1" type="ORF">A3L14_07580</name>
    <name evidence="2" type="ORF">AMR53_06340</name>
    <name evidence="3" type="ORF">SAMN05216170_0433</name>
</gene>
<keyword evidence="6" id="KW-1185">Reference proteome</keyword>
<dbReference type="Proteomes" id="UP000250136">
    <property type="component" value="Chromosome"/>
</dbReference>
<evidence type="ECO:0000313" key="6">
    <source>
        <dbReference type="Proteomes" id="UP000250136"/>
    </source>
</evidence>
<name>A0A0Q2UNG9_9EURY</name>
<organism evidence="2 4">
    <name type="scientific">Thermococcus thioreducens</name>
    <dbReference type="NCBI Taxonomy" id="277988"/>
    <lineage>
        <taxon>Archaea</taxon>
        <taxon>Methanobacteriati</taxon>
        <taxon>Methanobacteriota</taxon>
        <taxon>Thermococci</taxon>
        <taxon>Thermococcales</taxon>
        <taxon>Thermococcaceae</taxon>
        <taxon>Thermococcus</taxon>
    </lineage>
</organism>
<dbReference type="OrthoDB" id="95577at2157"/>
<proteinExistence type="predicted"/>